<gene>
    <name evidence="11" type="ORF">KME15_09330</name>
</gene>
<organism evidence="11 12">
    <name type="scientific">Drouetiella hepatica Uher 2000/2452</name>
    <dbReference type="NCBI Taxonomy" id="904376"/>
    <lineage>
        <taxon>Bacteria</taxon>
        <taxon>Bacillati</taxon>
        <taxon>Cyanobacteriota</taxon>
        <taxon>Cyanophyceae</taxon>
        <taxon>Oculatellales</taxon>
        <taxon>Oculatellaceae</taxon>
        <taxon>Drouetiella</taxon>
    </lineage>
</organism>
<comment type="function">
    <text evidence="8">Component of the cytochrome b6-f complex, which mediates electron transfer between photosystem II (PSII) and photosystem I (PSI), cyclic electron flow around PSI, and state transitions. PetL is important for photoautotrophic growth as well as for electron transfer efficiency and stability of the cytochrome b6-f complex.</text>
</comment>
<evidence type="ECO:0000256" key="2">
    <source>
        <dbReference type="ARBA" id="ARBA00022448"/>
    </source>
</evidence>
<comment type="subunit">
    <text evidence="9">The 4 large subunits of the cytochrome b6-f complex are cytochrome b6, subunit IV (17 kDa polypeptide, PetD), cytochrome f and the Rieske protein, while the 4 small subunits are PetG, PetL, PetM and PetN. The complex functions as a dimer.</text>
</comment>
<comment type="subcellular location">
    <subcellularLocation>
        <location evidence="1">Membrane</location>
        <topology evidence="1">Single-pass membrane protein</topology>
    </subcellularLocation>
</comment>
<dbReference type="Proteomes" id="UP000757435">
    <property type="component" value="Unassembled WGS sequence"/>
</dbReference>
<sequence length="30" mass="3178">MAVLAYFAMIGGAFGVAMVLFFGLRAVKLI</sequence>
<evidence type="ECO:0000256" key="7">
    <source>
        <dbReference type="ARBA" id="ARBA00023136"/>
    </source>
</evidence>
<dbReference type="Pfam" id="PF05115">
    <property type="entry name" value="PetL"/>
    <property type="match status" value="1"/>
</dbReference>
<evidence type="ECO:0000256" key="4">
    <source>
        <dbReference type="ARBA" id="ARBA00022982"/>
    </source>
</evidence>
<proteinExistence type="predicted"/>
<evidence type="ECO:0000256" key="1">
    <source>
        <dbReference type="ARBA" id="ARBA00004167"/>
    </source>
</evidence>
<dbReference type="AlphaFoldDB" id="A0A951ULZ8"/>
<dbReference type="GO" id="GO:0009512">
    <property type="term" value="C:cytochrome b6f complex"/>
    <property type="evidence" value="ECO:0007669"/>
    <property type="project" value="InterPro"/>
</dbReference>
<dbReference type="GO" id="GO:0016020">
    <property type="term" value="C:membrane"/>
    <property type="evidence" value="ECO:0007669"/>
    <property type="project" value="UniProtKB-SubCell"/>
</dbReference>
<evidence type="ECO:0000256" key="9">
    <source>
        <dbReference type="ARBA" id="ARBA00025834"/>
    </source>
</evidence>
<keyword evidence="6" id="KW-0793">Thylakoid</keyword>
<dbReference type="InterPro" id="IPR007802">
    <property type="entry name" value="Cyt_b6/f_cplx_su6"/>
</dbReference>
<evidence type="ECO:0000313" key="11">
    <source>
        <dbReference type="EMBL" id="MBW4658865.1"/>
    </source>
</evidence>
<evidence type="ECO:0000256" key="3">
    <source>
        <dbReference type="ARBA" id="ARBA00022692"/>
    </source>
</evidence>
<evidence type="ECO:0000256" key="6">
    <source>
        <dbReference type="ARBA" id="ARBA00023078"/>
    </source>
</evidence>
<reference evidence="11" key="2">
    <citation type="journal article" date="2022" name="Microbiol. Resour. Announc.">
        <title>Metagenome Sequencing to Explore Phylogenomics of Terrestrial Cyanobacteria.</title>
        <authorList>
            <person name="Ward R.D."/>
            <person name="Stajich J.E."/>
            <person name="Johansen J.R."/>
            <person name="Huntemann M."/>
            <person name="Clum A."/>
            <person name="Foster B."/>
            <person name="Foster B."/>
            <person name="Roux S."/>
            <person name="Palaniappan K."/>
            <person name="Varghese N."/>
            <person name="Mukherjee S."/>
            <person name="Reddy T.B.K."/>
            <person name="Daum C."/>
            <person name="Copeland A."/>
            <person name="Chen I.A."/>
            <person name="Ivanova N.N."/>
            <person name="Kyrpides N.C."/>
            <person name="Shapiro N."/>
            <person name="Eloe-Fadrosh E.A."/>
            <person name="Pietrasiak N."/>
        </authorList>
    </citation>
    <scope>NUCLEOTIDE SEQUENCE</scope>
    <source>
        <strain evidence="11">UHER 2000/2452</strain>
    </source>
</reference>
<evidence type="ECO:0000256" key="5">
    <source>
        <dbReference type="ARBA" id="ARBA00022989"/>
    </source>
</evidence>
<keyword evidence="2" id="KW-0813">Transport</keyword>
<comment type="caution">
    <text evidence="11">The sequence shown here is derived from an EMBL/GenBank/DDBJ whole genome shotgun (WGS) entry which is preliminary data.</text>
</comment>
<evidence type="ECO:0000313" key="12">
    <source>
        <dbReference type="Proteomes" id="UP000757435"/>
    </source>
</evidence>
<dbReference type="GO" id="GO:0009055">
    <property type="term" value="F:electron transfer activity"/>
    <property type="evidence" value="ECO:0007669"/>
    <property type="project" value="InterPro"/>
</dbReference>
<protein>
    <submittedName>
        <fullName evidence="11">Cytochrome B6-F complex subunit VI (PetL)</fullName>
    </submittedName>
</protein>
<keyword evidence="3 10" id="KW-0812">Transmembrane</keyword>
<accession>A0A951ULZ8</accession>
<keyword evidence="7 10" id="KW-0472">Membrane</keyword>
<reference evidence="11" key="1">
    <citation type="submission" date="2021-05" db="EMBL/GenBank/DDBJ databases">
        <authorList>
            <person name="Pietrasiak N."/>
            <person name="Ward R."/>
            <person name="Stajich J.E."/>
            <person name="Kurbessoian T."/>
        </authorList>
    </citation>
    <scope>NUCLEOTIDE SEQUENCE</scope>
    <source>
        <strain evidence="11">UHER 2000/2452</strain>
    </source>
</reference>
<keyword evidence="4" id="KW-0249">Electron transport</keyword>
<evidence type="ECO:0000256" key="8">
    <source>
        <dbReference type="ARBA" id="ARBA00025197"/>
    </source>
</evidence>
<feature type="transmembrane region" description="Helical" evidence="10">
    <location>
        <begin position="6"/>
        <end position="27"/>
    </location>
</feature>
<dbReference type="EMBL" id="JAHHHD010000008">
    <property type="protein sequence ID" value="MBW4658865.1"/>
    <property type="molecule type" value="Genomic_DNA"/>
</dbReference>
<keyword evidence="5 10" id="KW-1133">Transmembrane helix</keyword>
<name>A0A951ULZ8_9CYAN</name>
<evidence type="ECO:0000256" key="10">
    <source>
        <dbReference type="SAM" id="Phobius"/>
    </source>
</evidence>